<evidence type="ECO:0000313" key="2">
    <source>
        <dbReference type="EMBL" id="GEU47994.1"/>
    </source>
</evidence>
<accession>A0A6L2KJG3</accession>
<reference evidence="2" key="1">
    <citation type="journal article" date="2019" name="Sci. Rep.">
        <title>Draft genome of Tanacetum cinerariifolium, the natural source of mosquito coil.</title>
        <authorList>
            <person name="Yamashiro T."/>
            <person name="Shiraishi A."/>
            <person name="Satake H."/>
            <person name="Nakayama K."/>
        </authorList>
    </citation>
    <scope>NUCLEOTIDE SEQUENCE</scope>
</reference>
<protein>
    <submittedName>
        <fullName evidence="2">Retrotransposon protein, putative, unclassified</fullName>
    </submittedName>
</protein>
<gene>
    <name evidence="2" type="ORF">Tci_019972</name>
</gene>
<dbReference type="PANTHER" id="PTHR11439">
    <property type="entry name" value="GAG-POL-RELATED RETROTRANSPOSON"/>
    <property type="match status" value="1"/>
</dbReference>
<name>A0A6L2KJG3_TANCI</name>
<feature type="domain" description="Retroviral polymerase SH3-like" evidence="1">
    <location>
        <begin position="169"/>
        <end position="201"/>
    </location>
</feature>
<proteinExistence type="predicted"/>
<dbReference type="PANTHER" id="PTHR11439:SF495">
    <property type="entry name" value="REVERSE TRANSCRIPTASE, RNA-DEPENDENT DNA POLYMERASE-RELATED"/>
    <property type="match status" value="1"/>
</dbReference>
<dbReference type="AlphaFoldDB" id="A0A6L2KJG3"/>
<dbReference type="CDD" id="cd09272">
    <property type="entry name" value="RNase_HI_RT_Ty1"/>
    <property type="match status" value="1"/>
</dbReference>
<comment type="caution">
    <text evidence="2">The sequence shown here is derived from an EMBL/GenBank/DDBJ whole genome shotgun (WGS) entry which is preliminary data.</text>
</comment>
<sequence>MIQPEPKGSTQGYPLVSVAVLRKIHTLAGNPVKEILLKLNLPDHRSILTDSQVTLTKHGRMTNPYSSHRFIAKCFNARHSKMEVKLKAEQADWRDDTDDEPDDQELKAHYMYMTQIQEVTPNAAENFGPVFDTEPLQKLVEIILFIIDSGCSKHMTRNLKLLSNFVKKFLGYSSQLKAYRVYNKRTKLIVETIHVNFDESPHMASDYVSSDTVPQFPTTALKQSSLSPDPQSQENVPVADKTVTTSNELDFLFSLMFDELLNETTQVVSKSFAVNAVDAPDKRQQQNTTQSTTTTVAADTPPLNIQITPKTTTQAPTVTFPENINQVETQKENTQVKEDEFINIFSTPVQKRGETSSRHFDSLNMHTFYQRHLSEHRWKKDQLLEQVIRNPTQSIRTRRQLETDGEMYLEVAFRKSICYIRDLKGNDLLIALVIATKPLDADFSGTPVDQTKYRNMVGALMFLTASRPDIVHATCYCARYQARPTEKHLREDCTSMSLAEAKYVSLSACCAQVLWLITQLIDYGFHFDKIPMYCDSKAAIAILYNPVQHFCTKYIDVRYHFIKKQVENGIVELFFVGTEYQLAELFTKALAEDRFKYLVRRIGMRCLTPKELEVLANESA</sequence>
<dbReference type="Pfam" id="PF25597">
    <property type="entry name" value="SH3_retrovirus"/>
    <property type="match status" value="1"/>
</dbReference>
<dbReference type="InterPro" id="IPR057670">
    <property type="entry name" value="SH3_retrovirus"/>
</dbReference>
<evidence type="ECO:0000259" key="1">
    <source>
        <dbReference type="Pfam" id="PF25597"/>
    </source>
</evidence>
<dbReference type="EMBL" id="BKCJ010002356">
    <property type="protein sequence ID" value="GEU47994.1"/>
    <property type="molecule type" value="Genomic_DNA"/>
</dbReference>
<organism evidence="2">
    <name type="scientific">Tanacetum cinerariifolium</name>
    <name type="common">Dalmatian daisy</name>
    <name type="synonym">Chrysanthemum cinerariifolium</name>
    <dbReference type="NCBI Taxonomy" id="118510"/>
    <lineage>
        <taxon>Eukaryota</taxon>
        <taxon>Viridiplantae</taxon>
        <taxon>Streptophyta</taxon>
        <taxon>Embryophyta</taxon>
        <taxon>Tracheophyta</taxon>
        <taxon>Spermatophyta</taxon>
        <taxon>Magnoliopsida</taxon>
        <taxon>eudicotyledons</taxon>
        <taxon>Gunneridae</taxon>
        <taxon>Pentapetalae</taxon>
        <taxon>asterids</taxon>
        <taxon>campanulids</taxon>
        <taxon>Asterales</taxon>
        <taxon>Asteraceae</taxon>
        <taxon>Asteroideae</taxon>
        <taxon>Anthemideae</taxon>
        <taxon>Anthemidinae</taxon>
        <taxon>Tanacetum</taxon>
    </lineage>
</organism>